<dbReference type="SMART" id="SM00886">
    <property type="entry name" value="Dabb"/>
    <property type="match status" value="1"/>
</dbReference>
<dbReference type="AlphaFoldDB" id="A0A518BCS6"/>
<accession>A0A518BCS6</accession>
<keyword evidence="4" id="KW-1185">Reference proteome</keyword>
<name>A0A518BCS6_9BACT</name>
<feature type="domain" description="Stress-response A/B barrel" evidence="2">
    <location>
        <begin position="2"/>
        <end position="95"/>
    </location>
</feature>
<proteinExistence type="predicted"/>
<dbReference type="KEGG" id="knv:Pan216_55940"/>
<dbReference type="PANTHER" id="PTHR33178">
    <property type="match status" value="1"/>
</dbReference>
<dbReference type="RefSeq" id="WP_145263082.1">
    <property type="nucleotide sequence ID" value="NZ_CP036279.1"/>
</dbReference>
<dbReference type="InterPro" id="IPR013097">
    <property type="entry name" value="Dabb"/>
</dbReference>
<protein>
    <submittedName>
        <fullName evidence="3">Stress responsive A/B Barrel Domain protein</fullName>
    </submittedName>
</protein>
<dbReference type="Gene3D" id="3.30.70.100">
    <property type="match status" value="1"/>
</dbReference>
<evidence type="ECO:0000313" key="3">
    <source>
        <dbReference type="EMBL" id="QDU64703.1"/>
    </source>
</evidence>
<sequence>MVEHIVLFEIKEDASNESVMSMLEGLRRLKGEIPEIVELAVGRNFSDRGKSFEYGLLVRFESPEALEAYRKHPAHQDVLDRLIKPVVSDVLAVDFEW</sequence>
<organism evidence="3 4">
    <name type="scientific">Kolteria novifilia</name>
    <dbReference type="NCBI Taxonomy" id="2527975"/>
    <lineage>
        <taxon>Bacteria</taxon>
        <taxon>Pseudomonadati</taxon>
        <taxon>Planctomycetota</taxon>
        <taxon>Planctomycetia</taxon>
        <taxon>Kolteriales</taxon>
        <taxon>Kolteriaceae</taxon>
        <taxon>Kolteria</taxon>
    </lineage>
</organism>
<gene>
    <name evidence="3" type="ORF">Pan216_55940</name>
</gene>
<evidence type="ECO:0000259" key="2">
    <source>
        <dbReference type="PROSITE" id="PS51502"/>
    </source>
</evidence>
<dbReference type="Pfam" id="PF07876">
    <property type="entry name" value="Dabb"/>
    <property type="match status" value="1"/>
</dbReference>
<dbReference type="PROSITE" id="PS51502">
    <property type="entry name" value="S_R_A_B_BARREL"/>
    <property type="match status" value="1"/>
</dbReference>
<dbReference type="PANTHER" id="PTHR33178:SF10">
    <property type="entry name" value="STRESS-RESPONSE A_B BARREL DOMAIN-CONTAINING PROTEIN"/>
    <property type="match status" value="1"/>
</dbReference>
<dbReference type="SUPFAM" id="SSF54909">
    <property type="entry name" value="Dimeric alpha+beta barrel"/>
    <property type="match status" value="1"/>
</dbReference>
<dbReference type="OrthoDB" id="9808130at2"/>
<dbReference type="Proteomes" id="UP000317093">
    <property type="component" value="Chromosome"/>
</dbReference>
<evidence type="ECO:0000256" key="1">
    <source>
        <dbReference type="ARBA" id="ARBA00011738"/>
    </source>
</evidence>
<dbReference type="InterPro" id="IPR044662">
    <property type="entry name" value="HS1/DABB1-like"/>
</dbReference>
<dbReference type="InterPro" id="IPR011008">
    <property type="entry name" value="Dimeric_a/b-barrel"/>
</dbReference>
<dbReference type="EMBL" id="CP036279">
    <property type="protein sequence ID" value="QDU64703.1"/>
    <property type="molecule type" value="Genomic_DNA"/>
</dbReference>
<evidence type="ECO:0000313" key="4">
    <source>
        <dbReference type="Proteomes" id="UP000317093"/>
    </source>
</evidence>
<comment type="subunit">
    <text evidence="1">Homodimer.</text>
</comment>
<reference evidence="3 4" key="1">
    <citation type="submission" date="2019-02" db="EMBL/GenBank/DDBJ databases">
        <title>Deep-cultivation of Planctomycetes and their phenomic and genomic characterization uncovers novel biology.</title>
        <authorList>
            <person name="Wiegand S."/>
            <person name="Jogler M."/>
            <person name="Boedeker C."/>
            <person name="Pinto D."/>
            <person name="Vollmers J."/>
            <person name="Rivas-Marin E."/>
            <person name="Kohn T."/>
            <person name="Peeters S.H."/>
            <person name="Heuer A."/>
            <person name="Rast P."/>
            <person name="Oberbeckmann S."/>
            <person name="Bunk B."/>
            <person name="Jeske O."/>
            <person name="Meyerdierks A."/>
            <person name="Storesund J.E."/>
            <person name="Kallscheuer N."/>
            <person name="Luecker S."/>
            <person name="Lage O.M."/>
            <person name="Pohl T."/>
            <person name="Merkel B.J."/>
            <person name="Hornburger P."/>
            <person name="Mueller R.-W."/>
            <person name="Bruemmer F."/>
            <person name="Labrenz M."/>
            <person name="Spormann A.M."/>
            <person name="Op den Camp H."/>
            <person name="Overmann J."/>
            <person name="Amann R."/>
            <person name="Jetten M.S.M."/>
            <person name="Mascher T."/>
            <person name="Medema M.H."/>
            <person name="Devos D.P."/>
            <person name="Kaster A.-K."/>
            <person name="Ovreas L."/>
            <person name="Rohde M."/>
            <person name="Galperin M.Y."/>
            <person name="Jogler C."/>
        </authorList>
    </citation>
    <scope>NUCLEOTIDE SEQUENCE [LARGE SCALE GENOMIC DNA]</scope>
    <source>
        <strain evidence="3 4">Pan216</strain>
    </source>
</reference>